<dbReference type="Pfam" id="PF18264">
    <property type="entry name" value="preSET_CXC"/>
    <property type="match status" value="1"/>
</dbReference>
<keyword evidence="1" id="KW-0489">Methyltransferase</keyword>
<keyword evidence="5" id="KW-0804">Transcription</keyword>
<evidence type="ECO:0000256" key="3">
    <source>
        <dbReference type="ARBA" id="ARBA00022691"/>
    </source>
</evidence>
<evidence type="ECO:0000259" key="9">
    <source>
        <dbReference type="PROSITE" id="PS51633"/>
    </source>
</evidence>
<dbReference type="PANTHER" id="PTHR45747">
    <property type="entry name" value="HISTONE-LYSINE N-METHYLTRANSFERASE E(Z)"/>
    <property type="match status" value="1"/>
</dbReference>
<keyword evidence="4" id="KW-0805">Transcription regulation</keyword>
<keyword evidence="11" id="KW-1185">Reference proteome</keyword>
<feature type="compositionally biased region" description="Low complexity" evidence="7">
    <location>
        <begin position="431"/>
        <end position="444"/>
    </location>
</feature>
<dbReference type="InterPro" id="IPR046341">
    <property type="entry name" value="SET_dom_sf"/>
</dbReference>
<evidence type="ECO:0000256" key="2">
    <source>
        <dbReference type="ARBA" id="ARBA00022679"/>
    </source>
</evidence>
<feature type="domain" description="CXC" evidence="9">
    <location>
        <begin position="704"/>
        <end position="803"/>
    </location>
</feature>
<dbReference type="GO" id="GO:0003682">
    <property type="term" value="F:chromatin binding"/>
    <property type="evidence" value="ECO:0007669"/>
    <property type="project" value="TreeGrafter"/>
</dbReference>
<dbReference type="PROSITE" id="PS51633">
    <property type="entry name" value="CXC"/>
    <property type="match status" value="1"/>
</dbReference>
<feature type="compositionally biased region" description="Low complexity" evidence="7">
    <location>
        <begin position="461"/>
        <end position="472"/>
    </location>
</feature>
<dbReference type="Gene3D" id="2.170.270.10">
    <property type="entry name" value="SET domain"/>
    <property type="match status" value="1"/>
</dbReference>
<name>A0A200QYZ3_MACCD</name>
<dbReference type="InParanoid" id="A0A200QYZ3"/>
<evidence type="ECO:0000313" key="10">
    <source>
        <dbReference type="EMBL" id="OVA15641.1"/>
    </source>
</evidence>
<dbReference type="CDD" id="cd10519">
    <property type="entry name" value="SET_EZH"/>
    <property type="match status" value="1"/>
</dbReference>
<dbReference type="OMA" id="RKEECVD"/>
<dbReference type="SUPFAM" id="SSF82199">
    <property type="entry name" value="SET domain"/>
    <property type="match status" value="1"/>
</dbReference>
<dbReference type="InterPro" id="IPR025778">
    <property type="entry name" value="Hist-Lys_N-MeTrfase_plant"/>
</dbReference>
<dbReference type="InterPro" id="IPR041355">
    <property type="entry name" value="Pre-SET_CXC"/>
</dbReference>
<dbReference type="EMBL" id="MVGT01000743">
    <property type="protein sequence ID" value="OVA15641.1"/>
    <property type="molecule type" value="Genomic_DNA"/>
</dbReference>
<protein>
    <submittedName>
        <fullName evidence="10">SET domain</fullName>
    </submittedName>
</protein>
<feature type="domain" description="SET" evidence="8">
    <location>
        <begin position="818"/>
        <end position="933"/>
    </location>
</feature>
<feature type="region of interest" description="Disordered" evidence="7">
    <location>
        <begin position="388"/>
        <end position="478"/>
    </location>
</feature>
<evidence type="ECO:0000259" key="8">
    <source>
        <dbReference type="PROSITE" id="PS50280"/>
    </source>
</evidence>
<dbReference type="InterPro" id="IPR045318">
    <property type="entry name" value="EZH1/2-like"/>
</dbReference>
<dbReference type="PANTHER" id="PTHR45747:SF4">
    <property type="entry name" value="HISTONE-LYSINE N-METHYLTRANSFERASE E(Z)"/>
    <property type="match status" value="1"/>
</dbReference>
<dbReference type="AlphaFoldDB" id="A0A200QYZ3"/>
<dbReference type="FunCoup" id="A0A200QYZ3">
    <property type="interactions" value="2510"/>
</dbReference>
<dbReference type="FunFam" id="2.170.270.10:FF:000001">
    <property type="entry name" value="Putative histone-lysine N-methyltransferase EZH2"/>
    <property type="match status" value="1"/>
</dbReference>
<dbReference type="InterPro" id="IPR058609">
    <property type="entry name" value="HTH_CLF-like"/>
</dbReference>
<dbReference type="GO" id="GO:0031519">
    <property type="term" value="C:PcG protein complex"/>
    <property type="evidence" value="ECO:0007669"/>
    <property type="project" value="InterPro"/>
</dbReference>
<dbReference type="Pfam" id="PF25996">
    <property type="entry name" value="HTH_CLF_N"/>
    <property type="match status" value="1"/>
</dbReference>
<dbReference type="PROSITE" id="PS51576">
    <property type="entry name" value="SAM_MT43_EZ"/>
    <property type="match status" value="1"/>
</dbReference>
<feature type="compositionally biased region" description="Basic and acidic residues" evidence="7">
    <location>
        <begin position="943"/>
        <end position="956"/>
    </location>
</feature>
<dbReference type="Pfam" id="PF00856">
    <property type="entry name" value="SET"/>
    <property type="match status" value="1"/>
</dbReference>
<dbReference type="GO" id="GO:0031507">
    <property type="term" value="P:heterochromatin formation"/>
    <property type="evidence" value="ECO:0007669"/>
    <property type="project" value="TreeGrafter"/>
</dbReference>
<proteinExistence type="predicted"/>
<comment type="catalytic activity">
    <reaction evidence="6">
        <text>L-lysyl(27)-[histone H3] + 3 S-adenosyl-L-methionine = N(6),N(6),N(6)-trimethyl-L-lysyl(27)-[histone H3] + 3 S-adenosyl-L-homocysteine + 3 H(+)</text>
        <dbReference type="Rhea" id="RHEA:60292"/>
        <dbReference type="Rhea" id="RHEA-COMP:15535"/>
        <dbReference type="Rhea" id="RHEA-COMP:15548"/>
        <dbReference type="ChEBI" id="CHEBI:15378"/>
        <dbReference type="ChEBI" id="CHEBI:29969"/>
        <dbReference type="ChEBI" id="CHEBI:57856"/>
        <dbReference type="ChEBI" id="CHEBI:59789"/>
        <dbReference type="ChEBI" id="CHEBI:61961"/>
        <dbReference type="EC" id="2.1.1.356"/>
    </reaction>
</comment>
<feature type="compositionally biased region" description="Polar residues" evidence="7">
    <location>
        <begin position="529"/>
        <end position="543"/>
    </location>
</feature>
<evidence type="ECO:0000313" key="11">
    <source>
        <dbReference type="Proteomes" id="UP000195402"/>
    </source>
</evidence>
<dbReference type="SMART" id="SM01114">
    <property type="entry name" value="CXC"/>
    <property type="match status" value="1"/>
</dbReference>
<dbReference type="InterPro" id="IPR026489">
    <property type="entry name" value="CXC_dom"/>
</dbReference>
<organism evidence="10 11">
    <name type="scientific">Macleaya cordata</name>
    <name type="common">Five-seeded plume-poppy</name>
    <name type="synonym">Bocconia cordata</name>
    <dbReference type="NCBI Taxonomy" id="56857"/>
    <lineage>
        <taxon>Eukaryota</taxon>
        <taxon>Viridiplantae</taxon>
        <taxon>Streptophyta</taxon>
        <taxon>Embryophyta</taxon>
        <taxon>Tracheophyta</taxon>
        <taxon>Spermatophyta</taxon>
        <taxon>Magnoliopsida</taxon>
        <taxon>Ranunculales</taxon>
        <taxon>Papaveraceae</taxon>
        <taxon>Papaveroideae</taxon>
        <taxon>Macleaya</taxon>
    </lineage>
</organism>
<comment type="caution">
    <text evidence="10">The sequence shown here is derived from an EMBL/GenBank/DDBJ whole genome shotgun (WGS) entry which is preliminary data.</text>
</comment>
<evidence type="ECO:0000256" key="5">
    <source>
        <dbReference type="ARBA" id="ARBA00023163"/>
    </source>
</evidence>
<sequence length="967" mass="108891">MSTKVVPSASASRSEQSKSMDPQHEMEVIFQVNAHYGLHNLDFYGICKAILCGEVVTDLHPYVLKMTGVQEETQSSGDILLVIDSLKKQVSADRGVFVKKKMEENRQKLIGITSHIYSLSKLRRNSAIHETDNCVDLLTKRQQDALCMLNGSDITNGEKDTNGQEDGHASSAVRLGTNFGVKNAIRPIKLAEVTKLPPYTTWIFLDRNQRMTEDQSVVGRRRIYYDQTGGEALICSDSEEEVVEDEEDKKEFASIEDFILRMTIQEVGLSDAVLDSLAQCFSRKQCELKARYEILKEEKPVQCSKKANIKDEPKMEDTLVDKDLDAALDSFDNLFCRRCLVFDCRLHGCSQDLVFPAEKQLPWSPPDAEKVPCSSHCYQLTLKSESVATGSSMPDGFEEKQIPSSGSGGQKSRRKKAVALSVGKRTKSNRSESASSNARNISESSESEIRPLQEKTSTQHSSSPPKAKLASKCGLRKRNSKRVAERVLVCMRKKQKKMMASDSDSVVSGCPWPRDMKLRSNSRKDNEDASSSSQQKVKSPTSNKSRRKESPFQENSELLLVEVHNEPSNEMIKDSIVIGNDDTLRKEEFVDENIYKYEGDKSWKAIEKGLFTKGLEIFGRNSCLIARNLLNGMKTCTEVFQYMSFTENKLSAGDGANSAEGHSKADYNDTMGSKLRTRSRFMRRRGRVRRLKYTWKSAGYHSIRKRITERKDQPCRQYNPCNCQSACGKQCTCHLNGTCCEKYCGCPKSCKNRFRGCHCAKSQCRSRQCPCFAADRECDPDVCRNCWVGCGDGTLGGPSQRGDNYECRNMKLLLKQQQRVLLGRSDVSGWGAFLKNSVGKHEYLGEYTGELISHREADKRGKIYDRENSSFLFNLNDQFVLDAYRKGDKLKFANHSPDPNCYAKVIMVAGDHRVGIFAKERISAGEELFYDYRYEPDRAPAWARKPETAGAKKEEVAPSSGRAKKLA</sequence>
<evidence type="ECO:0000256" key="6">
    <source>
        <dbReference type="ARBA" id="ARBA00048568"/>
    </source>
</evidence>
<dbReference type="GO" id="GO:0032259">
    <property type="term" value="P:methylation"/>
    <property type="evidence" value="ECO:0007669"/>
    <property type="project" value="UniProtKB-KW"/>
</dbReference>
<evidence type="ECO:0000256" key="7">
    <source>
        <dbReference type="SAM" id="MobiDB-lite"/>
    </source>
</evidence>
<keyword evidence="3" id="KW-0949">S-adenosyl-L-methionine</keyword>
<feature type="region of interest" description="Disordered" evidence="7">
    <location>
        <begin position="493"/>
        <end position="553"/>
    </location>
</feature>
<evidence type="ECO:0000256" key="4">
    <source>
        <dbReference type="ARBA" id="ARBA00023015"/>
    </source>
</evidence>
<feature type="compositionally biased region" description="Basic and acidic residues" evidence="7">
    <location>
        <begin position="514"/>
        <end position="527"/>
    </location>
</feature>
<reference evidence="10 11" key="1">
    <citation type="journal article" date="2017" name="Mol. Plant">
        <title>The Genome of Medicinal Plant Macleaya cordata Provides New Insights into Benzylisoquinoline Alkaloids Metabolism.</title>
        <authorList>
            <person name="Liu X."/>
            <person name="Liu Y."/>
            <person name="Huang P."/>
            <person name="Ma Y."/>
            <person name="Qing Z."/>
            <person name="Tang Q."/>
            <person name="Cao H."/>
            <person name="Cheng P."/>
            <person name="Zheng Y."/>
            <person name="Yuan Z."/>
            <person name="Zhou Y."/>
            <person name="Liu J."/>
            <person name="Tang Z."/>
            <person name="Zhuo Y."/>
            <person name="Zhang Y."/>
            <person name="Yu L."/>
            <person name="Huang J."/>
            <person name="Yang P."/>
            <person name="Peng Q."/>
            <person name="Zhang J."/>
            <person name="Jiang W."/>
            <person name="Zhang Z."/>
            <person name="Lin K."/>
            <person name="Ro D.K."/>
            <person name="Chen X."/>
            <person name="Xiong X."/>
            <person name="Shang Y."/>
            <person name="Huang S."/>
            <person name="Zeng J."/>
        </authorList>
    </citation>
    <scope>NUCLEOTIDE SEQUENCE [LARGE SCALE GENOMIC DNA]</scope>
    <source>
        <strain evidence="11">cv. BLH2017</strain>
        <tissue evidence="10">Root</tissue>
    </source>
</reference>
<dbReference type="GO" id="GO:0140951">
    <property type="term" value="F:histone H3K27 trimethyltransferase activity"/>
    <property type="evidence" value="ECO:0007669"/>
    <property type="project" value="UniProtKB-EC"/>
</dbReference>
<evidence type="ECO:0000256" key="1">
    <source>
        <dbReference type="ARBA" id="ARBA00022603"/>
    </source>
</evidence>
<feature type="region of interest" description="Disordered" evidence="7">
    <location>
        <begin position="943"/>
        <end position="967"/>
    </location>
</feature>
<dbReference type="PROSITE" id="PS50280">
    <property type="entry name" value="SET"/>
    <property type="match status" value="1"/>
</dbReference>
<feature type="region of interest" description="Disordered" evidence="7">
    <location>
        <begin position="1"/>
        <end position="22"/>
    </location>
</feature>
<dbReference type="SMART" id="SM00317">
    <property type="entry name" value="SET"/>
    <property type="match status" value="1"/>
</dbReference>
<dbReference type="Proteomes" id="UP000195402">
    <property type="component" value="Unassembled WGS sequence"/>
</dbReference>
<accession>A0A200QYZ3</accession>
<dbReference type="InterPro" id="IPR001214">
    <property type="entry name" value="SET_dom"/>
</dbReference>
<gene>
    <name evidence="10" type="ORF">BVC80_1313g31</name>
</gene>
<dbReference type="InterPro" id="IPR033467">
    <property type="entry name" value="Tesmin/TSO1-like_CXC"/>
</dbReference>
<dbReference type="STRING" id="56857.A0A200QYZ3"/>
<dbReference type="OrthoDB" id="6141102at2759"/>
<keyword evidence="2" id="KW-0808">Transferase</keyword>